<gene>
    <name evidence="15" type="primary">Grid1_3</name>
    <name evidence="15" type="ORF">NPIL_160081</name>
</gene>
<evidence type="ECO:0000256" key="7">
    <source>
        <dbReference type="ARBA" id="ARBA00023065"/>
    </source>
</evidence>
<feature type="domain" description="Ionotropic glutamate receptor L-glutamate and glycine-binding" evidence="14">
    <location>
        <begin position="15"/>
        <end position="77"/>
    </location>
</feature>
<evidence type="ECO:0000313" key="16">
    <source>
        <dbReference type="Proteomes" id="UP000887013"/>
    </source>
</evidence>
<evidence type="ECO:0000259" key="14">
    <source>
        <dbReference type="SMART" id="SM00918"/>
    </source>
</evidence>
<feature type="transmembrane region" description="Helical" evidence="13">
    <location>
        <begin position="185"/>
        <end position="208"/>
    </location>
</feature>
<keyword evidence="16" id="KW-1185">Reference proteome</keyword>
<comment type="subcellular location">
    <subcellularLocation>
        <location evidence="1">Cell membrane</location>
        <topology evidence="1">Multi-pass membrane protein</topology>
    </subcellularLocation>
</comment>
<dbReference type="SUPFAM" id="SSF53850">
    <property type="entry name" value="Periplasmic binding protein-like II"/>
    <property type="match status" value="1"/>
</dbReference>
<keyword evidence="8 13" id="KW-0472">Membrane</keyword>
<sequence>MHLPRKIRIAVNPSPNVFEIIDNKTENQQFSGYEGKFLNAILSGLGYRYEAVVTEDGEFGRLKSDGNWTGMIGMVHRGEADLGFTTIAITEQRFGVVEYSTTYEKLSPSFAVKKPGVLRPMFAYVYPFNMTVWICIIAVLFIMTIAFVKISNREESYGRIFYNLFGSFFGQAISAKKDSTSFKILFCNWLIVITVIPVSYSAALLSFLTVPIYGIPIRTYEELSAAVQKGTHRCYALRGTSTIAYLRNSPKNHLQMLGNEINSHEWYITDWDIMSGKYLTDDSAILSNTKKLHLFYGTKQDFIITKDTLTSWPSAFAVRKNFCCKARLNSIISRLVSAGIYGKFLRDESVKFRITHSDNVPEDQVIKKLSVKDLAGIFLILGIGLSLALVSFLVEVVHHRLKIINN</sequence>
<dbReference type="OrthoDB" id="6419173at2759"/>
<dbReference type="InterPro" id="IPR019594">
    <property type="entry name" value="Glu/Gly-bd"/>
</dbReference>
<evidence type="ECO:0000256" key="6">
    <source>
        <dbReference type="ARBA" id="ARBA00022989"/>
    </source>
</evidence>
<keyword evidence="4" id="KW-1003">Cell membrane</keyword>
<dbReference type="EMBL" id="BMAW01075001">
    <property type="protein sequence ID" value="GFT94565.1"/>
    <property type="molecule type" value="Genomic_DNA"/>
</dbReference>
<evidence type="ECO:0000256" key="9">
    <source>
        <dbReference type="ARBA" id="ARBA00023170"/>
    </source>
</evidence>
<dbReference type="Pfam" id="PF00060">
    <property type="entry name" value="Lig_chan"/>
    <property type="match status" value="1"/>
</dbReference>
<dbReference type="InterPro" id="IPR001320">
    <property type="entry name" value="Iontro_rcpt_C"/>
</dbReference>
<reference evidence="15" key="1">
    <citation type="submission" date="2020-08" db="EMBL/GenBank/DDBJ databases">
        <title>Multicomponent nature underlies the extraordinary mechanical properties of spider dragline silk.</title>
        <authorList>
            <person name="Kono N."/>
            <person name="Nakamura H."/>
            <person name="Mori M."/>
            <person name="Yoshida Y."/>
            <person name="Ohtoshi R."/>
            <person name="Malay A.D."/>
            <person name="Moran D.A.P."/>
            <person name="Tomita M."/>
            <person name="Numata K."/>
            <person name="Arakawa K."/>
        </authorList>
    </citation>
    <scope>NUCLEOTIDE SEQUENCE</scope>
</reference>
<evidence type="ECO:0000256" key="1">
    <source>
        <dbReference type="ARBA" id="ARBA00004651"/>
    </source>
</evidence>
<comment type="caution">
    <text evidence="15">The sequence shown here is derived from an EMBL/GenBank/DDBJ whole genome shotgun (WGS) entry which is preliminary data.</text>
</comment>
<feature type="transmembrane region" description="Helical" evidence="13">
    <location>
        <begin position="374"/>
        <end position="394"/>
    </location>
</feature>
<accession>A0A8X6Q3K6</accession>
<organism evidence="15 16">
    <name type="scientific">Nephila pilipes</name>
    <name type="common">Giant wood spider</name>
    <name type="synonym">Nephila maculata</name>
    <dbReference type="NCBI Taxonomy" id="299642"/>
    <lineage>
        <taxon>Eukaryota</taxon>
        <taxon>Metazoa</taxon>
        <taxon>Ecdysozoa</taxon>
        <taxon>Arthropoda</taxon>
        <taxon>Chelicerata</taxon>
        <taxon>Arachnida</taxon>
        <taxon>Araneae</taxon>
        <taxon>Araneomorphae</taxon>
        <taxon>Entelegynae</taxon>
        <taxon>Araneoidea</taxon>
        <taxon>Nephilidae</taxon>
        <taxon>Nephila</taxon>
    </lineage>
</organism>
<keyword evidence="6 13" id="KW-1133">Transmembrane helix</keyword>
<dbReference type="Gene3D" id="1.10.287.70">
    <property type="match status" value="1"/>
</dbReference>
<evidence type="ECO:0000256" key="10">
    <source>
        <dbReference type="ARBA" id="ARBA00023180"/>
    </source>
</evidence>
<dbReference type="SMART" id="SM00918">
    <property type="entry name" value="Lig_chan-Glu_bd"/>
    <property type="match status" value="1"/>
</dbReference>
<dbReference type="Gene3D" id="3.40.190.10">
    <property type="entry name" value="Periplasmic binding protein-like II"/>
    <property type="match status" value="1"/>
</dbReference>
<keyword evidence="5 13" id="KW-0812">Transmembrane</keyword>
<dbReference type="PANTHER" id="PTHR42643">
    <property type="entry name" value="IONOTROPIC RECEPTOR 20A-RELATED"/>
    <property type="match status" value="1"/>
</dbReference>
<keyword evidence="9 15" id="KW-0675">Receptor</keyword>
<keyword evidence="12" id="KW-0407">Ion channel</keyword>
<evidence type="ECO:0000256" key="5">
    <source>
        <dbReference type="ARBA" id="ARBA00022692"/>
    </source>
</evidence>
<evidence type="ECO:0000256" key="12">
    <source>
        <dbReference type="ARBA" id="ARBA00023303"/>
    </source>
</evidence>
<evidence type="ECO:0000256" key="3">
    <source>
        <dbReference type="ARBA" id="ARBA00022448"/>
    </source>
</evidence>
<protein>
    <submittedName>
        <fullName evidence="15">Glutamate receptor ionotropic, delta-1</fullName>
    </submittedName>
</protein>
<evidence type="ECO:0000313" key="15">
    <source>
        <dbReference type="EMBL" id="GFT94565.1"/>
    </source>
</evidence>
<keyword evidence="7" id="KW-0406">Ion transport</keyword>
<dbReference type="GO" id="GO:0005886">
    <property type="term" value="C:plasma membrane"/>
    <property type="evidence" value="ECO:0007669"/>
    <property type="project" value="UniProtKB-SubCell"/>
</dbReference>
<keyword evidence="10" id="KW-0325">Glycoprotein</keyword>
<evidence type="ECO:0000256" key="13">
    <source>
        <dbReference type="SAM" id="Phobius"/>
    </source>
</evidence>
<name>A0A8X6Q3K6_NEPPI</name>
<evidence type="ECO:0000256" key="2">
    <source>
        <dbReference type="ARBA" id="ARBA00008685"/>
    </source>
</evidence>
<evidence type="ECO:0000256" key="4">
    <source>
        <dbReference type="ARBA" id="ARBA00022475"/>
    </source>
</evidence>
<keyword evidence="3" id="KW-0813">Transport</keyword>
<evidence type="ECO:0000256" key="8">
    <source>
        <dbReference type="ARBA" id="ARBA00023136"/>
    </source>
</evidence>
<keyword evidence="11" id="KW-1071">Ligand-gated ion channel</keyword>
<dbReference type="GO" id="GO:0015276">
    <property type="term" value="F:ligand-gated monoatomic ion channel activity"/>
    <property type="evidence" value="ECO:0007669"/>
    <property type="project" value="InterPro"/>
</dbReference>
<comment type="similarity">
    <text evidence="2">Belongs to the glutamate-gated ion channel (TC 1.A.10.1) family.</text>
</comment>
<proteinExistence type="inferred from homology"/>
<dbReference type="PANTHER" id="PTHR42643:SF38">
    <property type="entry name" value="IONOTROPIC RECEPTOR 100A"/>
    <property type="match status" value="1"/>
</dbReference>
<evidence type="ECO:0000256" key="11">
    <source>
        <dbReference type="ARBA" id="ARBA00023286"/>
    </source>
</evidence>
<dbReference type="Pfam" id="PF10613">
    <property type="entry name" value="Lig_chan-Glu_bd"/>
    <property type="match status" value="1"/>
</dbReference>
<dbReference type="Proteomes" id="UP000887013">
    <property type="component" value="Unassembled WGS sequence"/>
</dbReference>
<dbReference type="AlphaFoldDB" id="A0A8X6Q3K6"/>
<dbReference type="InterPro" id="IPR052192">
    <property type="entry name" value="Insect_Ionotropic_Sensory_Rcpt"/>
</dbReference>
<dbReference type="GO" id="GO:0050906">
    <property type="term" value="P:detection of stimulus involved in sensory perception"/>
    <property type="evidence" value="ECO:0007669"/>
    <property type="project" value="UniProtKB-ARBA"/>
</dbReference>
<feature type="transmembrane region" description="Helical" evidence="13">
    <location>
        <begin position="123"/>
        <end position="150"/>
    </location>
</feature>